<dbReference type="Pfam" id="PF00196">
    <property type="entry name" value="GerE"/>
    <property type="match status" value="1"/>
</dbReference>
<dbReference type="Gene3D" id="3.40.50.2300">
    <property type="match status" value="1"/>
</dbReference>
<dbReference type="GO" id="GO:0000160">
    <property type="term" value="P:phosphorelay signal transduction system"/>
    <property type="evidence" value="ECO:0007669"/>
    <property type="project" value="InterPro"/>
</dbReference>
<gene>
    <name evidence="6" type="ORF">EHQ30_13055</name>
</gene>
<accession>A0A5F1Z583</accession>
<dbReference type="AlphaFoldDB" id="A0A5F1Z583"/>
<dbReference type="SMART" id="SM00421">
    <property type="entry name" value="HTH_LUXR"/>
    <property type="match status" value="1"/>
</dbReference>
<evidence type="ECO:0000256" key="1">
    <source>
        <dbReference type="ARBA" id="ARBA00022553"/>
    </source>
</evidence>
<dbReference type="Proteomes" id="UP000297891">
    <property type="component" value="Unassembled WGS sequence"/>
</dbReference>
<dbReference type="InterPro" id="IPR011006">
    <property type="entry name" value="CheY-like_superfamily"/>
</dbReference>
<evidence type="ECO:0000259" key="4">
    <source>
        <dbReference type="PROSITE" id="PS50043"/>
    </source>
</evidence>
<evidence type="ECO:0000313" key="7">
    <source>
        <dbReference type="Proteomes" id="UP000297891"/>
    </source>
</evidence>
<dbReference type="CDD" id="cd06170">
    <property type="entry name" value="LuxR_C_like"/>
    <property type="match status" value="1"/>
</dbReference>
<feature type="modified residue" description="4-aspartylphosphate" evidence="3">
    <location>
        <position position="59"/>
    </location>
</feature>
<name>A0A5F1Z583_9LEPT</name>
<dbReference type="InterPro" id="IPR051015">
    <property type="entry name" value="EvgA-like"/>
</dbReference>
<evidence type="ECO:0000259" key="5">
    <source>
        <dbReference type="PROSITE" id="PS50110"/>
    </source>
</evidence>
<dbReference type="GO" id="GO:0003677">
    <property type="term" value="F:DNA binding"/>
    <property type="evidence" value="ECO:0007669"/>
    <property type="project" value="UniProtKB-KW"/>
</dbReference>
<dbReference type="InterPro" id="IPR001789">
    <property type="entry name" value="Sig_transdc_resp-reg_receiver"/>
</dbReference>
<feature type="domain" description="HTH luxR-type" evidence="4">
    <location>
        <begin position="147"/>
        <end position="212"/>
    </location>
</feature>
<dbReference type="CDD" id="cd17535">
    <property type="entry name" value="REC_NarL-like"/>
    <property type="match status" value="1"/>
</dbReference>
<comment type="caution">
    <text evidence="6">The sequence shown here is derived from an EMBL/GenBank/DDBJ whole genome shotgun (WGS) entry which is preliminary data.</text>
</comment>
<keyword evidence="1 3" id="KW-0597">Phosphoprotein</keyword>
<dbReference type="InterPro" id="IPR016032">
    <property type="entry name" value="Sig_transdc_resp-reg_C-effctor"/>
</dbReference>
<dbReference type="SMART" id="SM00448">
    <property type="entry name" value="REC"/>
    <property type="match status" value="1"/>
</dbReference>
<dbReference type="InterPro" id="IPR000792">
    <property type="entry name" value="Tscrpt_reg_LuxR_C"/>
</dbReference>
<proteinExistence type="predicted"/>
<dbReference type="PROSITE" id="PS00622">
    <property type="entry name" value="HTH_LUXR_1"/>
    <property type="match status" value="1"/>
</dbReference>
<keyword evidence="7" id="KW-1185">Reference proteome</keyword>
<reference evidence="6" key="1">
    <citation type="journal article" date="2019" name="PLoS Negl. Trop. Dis.">
        <title>Revisiting the worldwide diversity of Leptospira species in the environment.</title>
        <authorList>
            <person name="Vincent A.T."/>
            <person name="Schiettekatte O."/>
            <person name="Bourhy P."/>
            <person name="Veyrier F.J."/>
            <person name="Picardeau M."/>
        </authorList>
    </citation>
    <scope>NUCLEOTIDE SEQUENCE [LARGE SCALE GENOMIC DNA]</scope>
    <source>
        <strain evidence="6">201800277</strain>
    </source>
</reference>
<feature type="domain" description="Response regulatory" evidence="5">
    <location>
        <begin position="8"/>
        <end position="124"/>
    </location>
</feature>
<dbReference type="OrthoDB" id="9780153at2"/>
<protein>
    <submittedName>
        <fullName evidence="6">DNA-binding response regulator</fullName>
    </submittedName>
</protein>
<evidence type="ECO:0000313" key="6">
    <source>
        <dbReference type="EMBL" id="TGK92770.1"/>
    </source>
</evidence>
<dbReference type="GO" id="GO:0006355">
    <property type="term" value="P:regulation of DNA-templated transcription"/>
    <property type="evidence" value="ECO:0007669"/>
    <property type="project" value="InterPro"/>
</dbReference>
<dbReference type="PANTHER" id="PTHR45566">
    <property type="entry name" value="HTH-TYPE TRANSCRIPTIONAL REGULATOR YHJB-RELATED"/>
    <property type="match status" value="1"/>
</dbReference>
<evidence type="ECO:0000256" key="2">
    <source>
        <dbReference type="ARBA" id="ARBA00023125"/>
    </source>
</evidence>
<dbReference type="Pfam" id="PF00072">
    <property type="entry name" value="Response_reg"/>
    <property type="match status" value="1"/>
</dbReference>
<dbReference type="InterPro" id="IPR058245">
    <property type="entry name" value="NreC/VraR/RcsB-like_REC"/>
</dbReference>
<keyword evidence="2 6" id="KW-0238">DNA-binding</keyword>
<organism evidence="6 7">
    <name type="scientific">Leptospira brenneri</name>
    <dbReference type="NCBI Taxonomy" id="2023182"/>
    <lineage>
        <taxon>Bacteria</taxon>
        <taxon>Pseudomonadati</taxon>
        <taxon>Spirochaetota</taxon>
        <taxon>Spirochaetia</taxon>
        <taxon>Leptospirales</taxon>
        <taxon>Leptospiraceae</taxon>
        <taxon>Leptospira</taxon>
    </lineage>
</organism>
<sequence>MVSKSSIGVFIIDDHPMLRKGLQSEIEADPDLKFVGSAESIREGLLLISFKQTNVLIMDISLKDENGISEFSNIKNKFPNLKIVFFTMHRDWTYLQKVAILGADAYILKTESVGSIISIVKQVYVGKKVFPEEVMGIVDQLDFGDNLAKKIETLTKREKEIIAHLMDGKINREIASDLQLSIRTVEAHRSSIMQKLEIDSSIKLAQIILRLQSSNLL</sequence>
<dbReference type="SUPFAM" id="SSF52172">
    <property type="entry name" value="CheY-like"/>
    <property type="match status" value="1"/>
</dbReference>
<dbReference type="PROSITE" id="PS50110">
    <property type="entry name" value="RESPONSE_REGULATORY"/>
    <property type="match status" value="1"/>
</dbReference>
<dbReference type="PROSITE" id="PS50043">
    <property type="entry name" value="HTH_LUXR_2"/>
    <property type="match status" value="1"/>
</dbReference>
<dbReference type="SUPFAM" id="SSF46894">
    <property type="entry name" value="C-terminal effector domain of the bipartite response regulators"/>
    <property type="match status" value="1"/>
</dbReference>
<dbReference type="PRINTS" id="PR00038">
    <property type="entry name" value="HTHLUXR"/>
</dbReference>
<dbReference type="RefSeq" id="WP_135677043.1">
    <property type="nucleotide sequence ID" value="NZ_RQFP01000009.1"/>
</dbReference>
<evidence type="ECO:0000256" key="3">
    <source>
        <dbReference type="PROSITE-ProRule" id="PRU00169"/>
    </source>
</evidence>
<dbReference type="EMBL" id="RQFP01000009">
    <property type="protein sequence ID" value="TGK92770.1"/>
    <property type="molecule type" value="Genomic_DNA"/>
</dbReference>
<dbReference type="PANTHER" id="PTHR45566:SF1">
    <property type="entry name" value="HTH-TYPE TRANSCRIPTIONAL REGULATOR YHJB-RELATED"/>
    <property type="match status" value="1"/>
</dbReference>